<dbReference type="RefSeq" id="WP_349432710.1">
    <property type="nucleotide sequence ID" value="NZ_CP157743.1"/>
</dbReference>
<feature type="signal peptide" evidence="1">
    <location>
        <begin position="1"/>
        <end position="18"/>
    </location>
</feature>
<protein>
    <submittedName>
        <fullName evidence="2">Uncharacterized protein</fullName>
    </submittedName>
</protein>
<evidence type="ECO:0000313" key="3">
    <source>
        <dbReference type="Proteomes" id="UP001225378"/>
    </source>
</evidence>
<dbReference type="EMBL" id="CP157743">
    <property type="protein sequence ID" value="XBS22445.1"/>
    <property type="molecule type" value="Genomic_DNA"/>
</dbReference>
<dbReference type="KEGG" id="mech:Q9L42_010040"/>
<feature type="chain" id="PRO_5043324804" evidence="1">
    <location>
        <begin position="19"/>
        <end position="126"/>
    </location>
</feature>
<name>A0AAU7NZR9_9GAMM</name>
<reference evidence="2 3" key="1">
    <citation type="journal article" date="2024" name="Microbiology">
        <title>Methylomarinum rosea sp. nov., a novel halophilic methanotrophic bacterium from the hypersaline Lake Elton.</title>
        <authorList>
            <person name="Suleimanov R.Z."/>
            <person name="Oshkin I.Y."/>
            <person name="Danilova O.V."/>
            <person name="Suzina N.E."/>
            <person name="Dedysh S.N."/>
        </authorList>
    </citation>
    <scope>NUCLEOTIDE SEQUENCE [LARGE SCALE GENOMIC DNA]</scope>
    <source>
        <strain evidence="2 3">Ch1-1</strain>
    </source>
</reference>
<proteinExistence type="predicted"/>
<sequence length="126" mass="14315">MKQFLGLVLMIGAVSVFADDAKNEWRNTSLSDQTIKQIQHAQFNYKQCIAEEMQKKGYAKIESRNATEAIVKRCEAVLAGMRKVYLDAEVPGVIADRHLKKMRIQMMRRVLKQLMFAEAARAAGKP</sequence>
<gene>
    <name evidence="2" type="ORF">Q9L42_010040</name>
</gene>
<dbReference type="AlphaFoldDB" id="A0AAU7NZR9"/>
<accession>A0AAU7NZR9</accession>
<dbReference type="Proteomes" id="UP001225378">
    <property type="component" value="Chromosome"/>
</dbReference>
<evidence type="ECO:0000313" key="2">
    <source>
        <dbReference type="EMBL" id="XBS22445.1"/>
    </source>
</evidence>
<evidence type="ECO:0000256" key="1">
    <source>
        <dbReference type="SAM" id="SignalP"/>
    </source>
</evidence>
<organism evidence="2 3">
    <name type="scientific">Methylomarinum roseum</name>
    <dbReference type="NCBI Taxonomy" id="3067653"/>
    <lineage>
        <taxon>Bacteria</taxon>
        <taxon>Pseudomonadati</taxon>
        <taxon>Pseudomonadota</taxon>
        <taxon>Gammaproteobacteria</taxon>
        <taxon>Methylococcales</taxon>
        <taxon>Methylococcaceae</taxon>
        <taxon>Methylomarinum</taxon>
    </lineage>
</organism>
<keyword evidence="3" id="KW-1185">Reference proteome</keyword>
<keyword evidence="1" id="KW-0732">Signal</keyword>